<evidence type="ECO:0000256" key="5">
    <source>
        <dbReference type="ARBA" id="ARBA00022989"/>
    </source>
</evidence>
<dbReference type="EMBL" id="JANBPK010001058">
    <property type="protein sequence ID" value="KAJ2926474.1"/>
    <property type="molecule type" value="Genomic_DNA"/>
</dbReference>
<evidence type="ECO:0000256" key="2">
    <source>
        <dbReference type="ARBA" id="ARBA00011085"/>
    </source>
</evidence>
<dbReference type="OrthoDB" id="2874149at2759"/>
<feature type="transmembrane region" description="Helical" evidence="11">
    <location>
        <begin position="269"/>
        <end position="288"/>
    </location>
</feature>
<reference evidence="12" key="1">
    <citation type="submission" date="2022-06" db="EMBL/GenBank/DDBJ databases">
        <title>Genome Sequence of Candolleomyces eurysporus.</title>
        <authorList>
            <person name="Buettner E."/>
        </authorList>
    </citation>
    <scope>NUCLEOTIDE SEQUENCE</scope>
    <source>
        <strain evidence="12">VTCC 930004</strain>
    </source>
</reference>
<keyword evidence="8" id="KW-0675">Receptor</keyword>
<comment type="similarity">
    <text evidence="2">Belongs to the G-protein coupled receptor 4 family.</text>
</comment>
<keyword evidence="5 11" id="KW-1133">Transmembrane helix</keyword>
<feature type="transmembrane region" description="Helical" evidence="11">
    <location>
        <begin position="6"/>
        <end position="25"/>
    </location>
</feature>
<evidence type="ECO:0000256" key="9">
    <source>
        <dbReference type="ARBA" id="ARBA00023224"/>
    </source>
</evidence>
<dbReference type="CDD" id="cd14966">
    <property type="entry name" value="7tmD_STE3"/>
    <property type="match status" value="1"/>
</dbReference>
<dbReference type="InterPro" id="IPR001499">
    <property type="entry name" value="GPCR_STE3"/>
</dbReference>
<feature type="non-terminal residue" evidence="12">
    <location>
        <position position="503"/>
    </location>
</feature>
<evidence type="ECO:0008006" key="14">
    <source>
        <dbReference type="Google" id="ProtNLM"/>
    </source>
</evidence>
<feature type="region of interest" description="Disordered" evidence="10">
    <location>
        <begin position="444"/>
        <end position="463"/>
    </location>
</feature>
<dbReference type="GO" id="GO:0000750">
    <property type="term" value="P:pheromone-dependent signal transduction involved in conjugation with cellular fusion"/>
    <property type="evidence" value="ECO:0007669"/>
    <property type="project" value="TreeGrafter"/>
</dbReference>
<accession>A0A9W8J532</accession>
<dbReference type="Gene3D" id="1.20.1070.10">
    <property type="entry name" value="Rhodopsin 7-helix transmembrane proteins"/>
    <property type="match status" value="1"/>
</dbReference>
<evidence type="ECO:0000256" key="7">
    <source>
        <dbReference type="ARBA" id="ARBA00023136"/>
    </source>
</evidence>
<proteinExistence type="inferred from homology"/>
<dbReference type="Pfam" id="PF02076">
    <property type="entry name" value="STE3"/>
    <property type="match status" value="1"/>
</dbReference>
<dbReference type="PRINTS" id="PR00900">
    <property type="entry name" value="PHEROMONEAR"/>
</dbReference>
<evidence type="ECO:0000313" key="13">
    <source>
        <dbReference type="Proteomes" id="UP001140091"/>
    </source>
</evidence>
<feature type="transmembrane region" description="Helical" evidence="11">
    <location>
        <begin position="37"/>
        <end position="55"/>
    </location>
</feature>
<comment type="caution">
    <text evidence="12">The sequence shown here is derived from an EMBL/GenBank/DDBJ whole genome shotgun (WGS) entry which is preliminary data.</text>
</comment>
<keyword evidence="7 11" id="KW-0472">Membrane</keyword>
<feature type="transmembrane region" description="Helical" evidence="11">
    <location>
        <begin position="75"/>
        <end position="92"/>
    </location>
</feature>
<gene>
    <name evidence="12" type="ORF">H1R20_g10617</name>
</gene>
<keyword evidence="13" id="KW-1185">Reference proteome</keyword>
<name>A0A9W8J532_9AGAR</name>
<feature type="compositionally biased region" description="Pro residues" evidence="10">
    <location>
        <begin position="445"/>
        <end position="458"/>
    </location>
</feature>
<evidence type="ECO:0000313" key="12">
    <source>
        <dbReference type="EMBL" id="KAJ2926474.1"/>
    </source>
</evidence>
<evidence type="ECO:0000256" key="1">
    <source>
        <dbReference type="ARBA" id="ARBA00004141"/>
    </source>
</evidence>
<comment type="subcellular location">
    <subcellularLocation>
        <location evidence="1">Membrane</location>
        <topology evidence="1">Multi-pass membrane protein</topology>
    </subcellularLocation>
</comment>
<keyword evidence="9" id="KW-0807">Transducer</keyword>
<evidence type="ECO:0000256" key="3">
    <source>
        <dbReference type="ARBA" id="ARBA00022507"/>
    </source>
</evidence>
<organism evidence="12 13">
    <name type="scientific">Candolleomyces eurysporus</name>
    <dbReference type="NCBI Taxonomy" id="2828524"/>
    <lineage>
        <taxon>Eukaryota</taxon>
        <taxon>Fungi</taxon>
        <taxon>Dikarya</taxon>
        <taxon>Basidiomycota</taxon>
        <taxon>Agaricomycotina</taxon>
        <taxon>Agaricomycetes</taxon>
        <taxon>Agaricomycetidae</taxon>
        <taxon>Agaricales</taxon>
        <taxon>Agaricineae</taxon>
        <taxon>Psathyrellaceae</taxon>
        <taxon>Candolleomyces</taxon>
    </lineage>
</organism>
<evidence type="ECO:0000256" key="6">
    <source>
        <dbReference type="ARBA" id="ARBA00023040"/>
    </source>
</evidence>
<feature type="transmembrane region" description="Helical" evidence="11">
    <location>
        <begin position="205"/>
        <end position="228"/>
    </location>
</feature>
<dbReference type="PANTHER" id="PTHR28097">
    <property type="entry name" value="PHEROMONE A FACTOR RECEPTOR"/>
    <property type="match status" value="1"/>
</dbReference>
<dbReference type="PANTHER" id="PTHR28097:SF1">
    <property type="entry name" value="PHEROMONE A FACTOR RECEPTOR"/>
    <property type="match status" value="1"/>
</dbReference>
<keyword evidence="3" id="KW-0589">Pheromone response</keyword>
<evidence type="ECO:0000256" key="11">
    <source>
        <dbReference type="SAM" id="Phobius"/>
    </source>
</evidence>
<sequence>MAPLYPEFAPVAIIASLLVLLPLPWHWRARNVATLSMIFWFFVSNLTFAVDAIVWGDNVDLVIPVWCDITTKLMIGANIALPASCLCISMYLERIASLRNAQSTLADKRKRQWFEAFMGFGLPIIFMVLHIIVQGHRFDIIEGYGCRPTTYYSVPAIFIVWIPPLLMAIGSMIFSVLALRHFIIRRLTFAAHLQASKSSLTTSRYLRLVAMASVQVVGSITITSYNIWFTSMAIPIRPWTNWADVHSDFWRIDQFPIRFTPKIVQSGFYVVWWMVPIPTFLFVAFFAFGNDAVDEYKKCFSWIKEKVFRRSKPVDFTKAPKGFSFVKFSSSNPTIPPISKPVLQSTTSSDYTLPPYESTARMTMSSLYNTITTFPEPESKQDEYKYSLRESTTTIGSTTRHNLGMQPKAIGSYSDLSMTSPTVIDVTPSEATFRGDSVVKDKFSPLPPLPQIPSPTPPGSRLRPFLLMGGRQQPQEEGPRRPLTYPSSEAQWWGIGAPFGHQA</sequence>
<dbReference type="AlphaFoldDB" id="A0A9W8J532"/>
<dbReference type="Proteomes" id="UP001140091">
    <property type="component" value="Unassembled WGS sequence"/>
</dbReference>
<evidence type="ECO:0000256" key="10">
    <source>
        <dbReference type="SAM" id="MobiDB-lite"/>
    </source>
</evidence>
<dbReference type="InterPro" id="IPR001546">
    <property type="entry name" value="GPCR_Pheromne_A_rcpt"/>
</dbReference>
<evidence type="ECO:0000256" key="4">
    <source>
        <dbReference type="ARBA" id="ARBA00022692"/>
    </source>
</evidence>
<keyword evidence="4 11" id="KW-0812">Transmembrane</keyword>
<dbReference type="PRINTS" id="PR00899">
    <property type="entry name" value="GPCRSTE3"/>
</dbReference>
<evidence type="ECO:0000256" key="8">
    <source>
        <dbReference type="ARBA" id="ARBA00023170"/>
    </source>
</evidence>
<dbReference type="GO" id="GO:0005886">
    <property type="term" value="C:plasma membrane"/>
    <property type="evidence" value="ECO:0007669"/>
    <property type="project" value="TreeGrafter"/>
</dbReference>
<feature type="transmembrane region" description="Helical" evidence="11">
    <location>
        <begin position="153"/>
        <end position="179"/>
    </location>
</feature>
<keyword evidence="6" id="KW-0297">G-protein coupled receptor</keyword>
<protein>
    <recommendedName>
        <fullName evidence="14">STE3-domain-containing protein</fullName>
    </recommendedName>
</protein>
<feature type="transmembrane region" description="Helical" evidence="11">
    <location>
        <begin position="113"/>
        <end position="133"/>
    </location>
</feature>
<dbReference type="GO" id="GO:0004933">
    <property type="term" value="F:mating-type a-factor pheromone receptor activity"/>
    <property type="evidence" value="ECO:0007669"/>
    <property type="project" value="InterPro"/>
</dbReference>